<comment type="caution">
    <text evidence="16">The sequence shown here is derived from an EMBL/GenBank/DDBJ whole genome shotgun (WGS) entry which is preliminary data.</text>
</comment>
<keyword evidence="4 15" id="KW-0813">Transport</keyword>
<dbReference type="Gene3D" id="1.20.140.10">
    <property type="entry name" value="Butyryl-CoA Dehydrogenase, subunit A, domain 3"/>
    <property type="match status" value="1"/>
</dbReference>
<keyword evidence="5 15" id="KW-0349">Heme</keyword>
<comment type="catalytic activity">
    <reaction evidence="13 15">
        <text>6 Fe(III)-[cytochrome c] + NH4(+) + 2 H2O = 6 Fe(II)-[cytochrome c] + nitrite + 8 H(+)</text>
        <dbReference type="Rhea" id="RHEA:13089"/>
        <dbReference type="Rhea" id="RHEA-COMP:10350"/>
        <dbReference type="Rhea" id="RHEA-COMP:14399"/>
        <dbReference type="ChEBI" id="CHEBI:15377"/>
        <dbReference type="ChEBI" id="CHEBI:15378"/>
        <dbReference type="ChEBI" id="CHEBI:16301"/>
        <dbReference type="ChEBI" id="CHEBI:28938"/>
        <dbReference type="ChEBI" id="CHEBI:29033"/>
        <dbReference type="ChEBI" id="CHEBI:29034"/>
        <dbReference type="EC" id="1.7.2.2"/>
    </reaction>
</comment>
<comment type="pathway">
    <text evidence="2 15">Nitrogen metabolism; nitrate reduction (assimilation).</text>
</comment>
<keyword evidence="12 15" id="KW-0408">Iron</keyword>
<organism evidence="16 17">
    <name type="scientific">Photobacterium sanctipauli</name>
    <dbReference type="NCBI Taxonomy" id="1342794"/>
    <lineage>
        <taxon>Bacteria</taxon>
        <taxon>Pseudomonadati</taxon>
        <taxon>Pseudomonadota</taxon>
        <taxon>Gammaproteobacteria</taxon>
        <taxon>Vibrionales</taxon>
        <taxon>Vibrionaceae</taxon>
        <taxon>Photobacterium</taxon>
    </lineage>
</organism>
<feature type="binding site" description="axial binding residue" evidence="15">
    <location>
        <position position="285"/>
    </location>
    <ligand>
        <name>heme c</name>
        <dbReference type="ChEBI" id="CHEBI:61717"/>
        <label>4</label>
    </ligand>
    <ligandPart>
        <name>Fe</name>
        <dbReference type="ChEBI" id="CHEBI:18248"/>
    </ligandPart>
</feature>
<feature type="binding site" description="covalent" evidence="15">
    <location>
        <position position="316"/>
    </location>
    <ligand>
        <name>heme c</name>
        <dbReference type="ChEBI" id="CHEBI:61717"/>
        <label>5</label>
    </ligand>
</feature>
<dbReference type="NCBIfam" id="TIGR03152">
    <property type="entry name" value="cyto_c552_HCOOH"/>
    <property type="match status" value="1"/>
</dbReference>
<dbReference type="AlphaFoldDB" id="A0A2T3NNM7"/>
<evidence type="ECO:0000256" key="3">
    <source>
        <dbReference type="ARBA" id="ARBA00009288"/>
    </source>
</evidence>
<evidence type="ECO:0000256" key="12">
    <source>
        <dbReference type="ARBA" id="ARBA00023004"/>
    </source>
</evidence>
<protein>
    <recommendedName>
        <fullName evidence="15">Cytochrome c-552</fullName>
        <ecNumber evidence="15">1.7.2.2</ecNumber>
    </recommendedName>
    <alternativeName>
        <fullName evidence="15">Ammonia-forming cytochrome c nitrite reductase</fullName>
        <shortName evidence="15">Cytochrome c nitrite reductase</shortName>
    </alternativeName>
</protein>
<evidence type="ECO:0000256" key="5">
    <source>
        <dbReference type="ARBA" id="ARBA00022617"/>
    </source>
</evidence>
<dbReference type="SUPFAM" id="SSF48695">
    <property type="entry name" value="Multiheme cytochromes"/>
    <property type="match status" value="1"/>
</dbReference>
<feature type="binding site" evidence="15">
    <location>
        <position position="263"/>
    </location>
    <ligand>
        <name>substrate</name>
    </ligand>
</feature>
<keyword evidence="9 15" id="KW-0106">Calcium</keyword>
<evidence type="ECO:0000256" key="2">
    <source>
        <dbReference type="ARBA" id="ARBA00005096"/>
    </source>
</evidence>
<feature type="binding site" description="covalent" evidence="15">
    <location>
        <position position="120"/>
    </location>
    <ligand>
        <name>heme c</name>
        <dbReference type="ChEBI" id="CHEBI:61717"/>
        <label>1</label>
    </ligand>
</feature>
<feature type="binding site" evidence="15">
    <location>
        <position position="213"/>
    </location>
    <ligand>
        <name>Ca(2+)</name>
        <dbReference type="ChEBI" id="CHEBI:29108"/>
    </ligand>
</feature>
<evidence type="ECO:0000256" key="9">
    <source>
        <dbReference type="ARBA" id="ARBA00022837"/>
    </source>
</evidence>
<evidence type="ECO:0000256" key="11">
    <source>
        <dbReference type="ARBA" id="ARBA00023002"/>
    </source>
</evidence>
<dbReference type="Pfam" id="PF02335">
    <property type="entry name" value="Cytochrom_C552"/>
    <property type="match status" value="1"/>
</dbReference>
<accession>A0A2T3NNM7</accession>
<feature type="binding site" description="covalent" evidence="15">
    <location>
        <position position="123"/>
    </location>
    <ligand>
        <name>heme c</name>
        <dbReference type="ChEBI" id="CHEBI:61717"/>
        <label>1</label>
    </ligand>
</feature>
<reference evidence="16 17" key="1">
    <citation type="submission" date="2018-01" db="EMBL/GenBank/DDBJ databases">
        <title>Whole genome sequencing of Histamine producing bacteria.</title>
        <authorList>
            <person name="Butler K."/>
        </authorList>
    </citation>
    <scope>NUCLEOTIDE SEQUENCE [LARGE SCALE GENOMIC DNA]</scope>
    <source>
        <strain evidence="16 17">DSM 100436</strain>
    </source>
</reference>
<evidence type="ECO:0000256" key="8">
    <source>
        <dbReference type="ARBA" id="ARBA00022764"/>
    </source>
</evidence>
<feature type="binding site" evidence="15">
    <location>
        <position position="260"/>
    </location>
    <ligand>
        <name>Ca(2+)</name>
        <dbReference type="ChEBI" id="CHEBI:29108"/>
    </ligand>
</feature>
<dbReference type="FunFam" id="1.10.1130.10:FF:000002">
    <property type="entry name" value="Cytochrome c-552"/>
    <property type="match status" value="1"/>
</dbReference>
<comment type="cofactor">
    <cofactor evidence="15">
        <name>Ca(2+)</name>
        <dbReference type="ChEBI" id="CHEBI:29108"/>
    </cofactor>
    <text evidence="15">Binds 1 Ca(2+) ion per monomer.</text>
</comment>
<dbReference type="HAMAP" id="MF_01182">
    <property type="entry name" value="Cytochrom_C552"/>
    <property type="match status" value="1"/>
</dbReference>
<feature type="binding site" description="axial binding residue" evidence="15">
    <location>
        <position position="274"/>
    </location>
    <ligand>
        <name>heme c</name>
        <dbReference type="ChEBI" id="CHEBI:61717"/>
        <label>5</label>
    </ligand>
    <ligandPart>
        <name>Fe</name>
        <dbReference type="ChEBI" id="CHEBI:18248"/>
    </ligandPart>
</feature>
<dbReference type="NCBIfam" id="NF008339">
    <property type="entry name" value="PRK11125.1"/>
    <property type="match status" value="1"/>
</dbReference>
<keyword evidence="7 15" id="KW-0732">Signal</keyword>
<keyword evidence="8 15" id="KW-0574">Periplasm</keyword>
<feature type="binding site" evidence="15">
    <location>
        <position position="262"/>
    </location>
    <ligand>
        <name>Ca(2+)</name>
        <dbReference type="ChEBI" id="CHEBI:29108"/>
    </ligand>
</feature>
<dbReference type="InterPro" id="IPR017570">
    <property type="entry name" value="Cyt_c_NO2Rdtase_formate-dep"/>
</dbReference>
<feature type="binding site" description="axial binding residue" evidence="15">
    <location>
        <position position="124"/>
    </location>
    <ligand>
        <name>heme c</name>
        <dbReference type="ChEBI" id="CHEBI:61717"/>
        <label>1</label>
    </ligand>
    <ligandPart>
        <name>Fe</name>
        <dbReference type="ChEBI" id="CHEBI:18248"/>
    </ligandPart>
</feature>
<dbReference type="RefSeq" id="WP_107272346.1">
    <property type="nucleotide sequence ID" value="NZ_PYMA01000014.1"/>
</dbReference>
<feature type="binding site" description="axial binding residue" evidence="15">
    <location>
        <position position="162"/>
    </location>
    <ligand>
        <name>heme c</name>
        <dbReference type="ChEBI" id="CHEBI:61717"/>
        <label>2</label>
    </ligand>
    <ligandPart>
        <name>Fe</name>
        <dbReference type="ChEBI" id="CHEBI:18248"/>
    </ligandPart>
</feature>
<feature type="binding site" description="covalent" evidence="15">
    <location>
        <position position="161"/>
    </location>
    <ligand>
        <name>heme c</name>
        <dbReference type="ChEBI" id="CHEBI:61717"/>
        <label>2</label>
    </ligand>
</feature>
<feature type="binding site" evidence="15">
    <location>
        <position position="214"/>
    </location>
    <ligand>
        <name>substrate</name>
    </ligand>
</feature>
<feature type="binding site" description="axial binding residue" evidence="15">
    <location>
        <position position="300"/>
    </location>
    <ligand>
        <name>heme c</name>
        <dbReference type="ChEBI" id="CHEBI:61717"/>
        <label>2</label>
    </ligand>
    <ligandPart>
        <name>Fe</name>
        <dbReference type="ChEBI" id="CHEBI:18248"/>
    </ligandPart>
</feature>
<feature type="binding site" description="covalent" evidence="15">
    <location>
        <position position="284"/>
    </location>
    <ligand>
        <name>heme c</name>
        <dbReference type="ChEBI" id="CHEBI:61717"/>
        <label>4</label>
    </ligand>
</feature>
<comment type="function">
    <text evidence="14">Catalyzes the reduction of nitrite to ammonia, consuming six electrons in the process. Has very low activity toward hydroxylamine. Has even lower activity toward sulfite. Sulfite reductase activity is maximal at neutral pH.</text>
</comment>
<dbReference type="PANTHER" id="PTHR30633:SF0">
    <property type="entry name" value="CYTOCHROME C-552"/>
    <property type="match status" value="1"/>
</dbReference>
<evidence type="ECO:0000256" key="10">
    <source>
        <dbReference type="ARBA" id="ARBA00022982"/>
    </source>
</evidence>
<keyword evidence="10 15" id="KW-0249">Electron transport</keyword>
<evidence type="ECO:0000256" key="13">
    <source>
        <dbReference type="ARBA" id="ARBA00049131"/>
    </source>
</evidence>
<proteinExistence type="inferred from homology"/>
<dbReference type="Proteomes" id="UP000241771">
    <property type="component" value="Unassembled WGS sequence"/>
</dbReference>
<comment type="similarity">
    <text evidence="3 15">Belongs to the cytochrome c-552 family.</text>
</comment>
<dbReference type="InterPro" id="IPR003321">
    <property type="entry name" value="Cyt_c552"/>
</dbReference>
<feature type="binding site" description="covalent" evidence="15">
    <location>
        <position position="313"/>
    </location>
    <ligand>
        <name>heme c</name>
        <dbReference type="ChEBI" id="CHEBI:61717"/>
        <label>5</label>
    </ligand>
</feature>
<dbReference type="CDD" id="cd00548">
    <property type="entry name" value="NrfA-like"/>
    <property type="match status" value="1"/>
</dbReference>
<dbReference type="InterPro" id="IPR036280">
    <property type="entry name" value="Multihaem_cyt_sf"/>
</dbReference>
<dbReference type="PIRSF" id="PIRSF000243">
    <property type="entry name" value="Cyt_c552"/>
    <property type="match status" value="1"/>
</dbReference>
<keyword evidence="11 15" id="KW-0560">Oxidoreductase</keyword>
<dbReference type="GO" id="GO:0005509">
    <property type="term" value="F:calcium ion binding"/>
    <property type="evidence" value="ECO:0007669"/>
    <property type="project" value="UniProtKB-UniRule"/>
</dbReference>
<feature type="binding site" evidence="15">
    <location>
        <position position="214"/>
    </location>
    <ligand>
        <name>Ca(2+)</name>
        <dbReference type="ChEBI" id="CHEBI:29108"/>
    </ligand>
</feature>
<dbReference type="GO" id="GO:0005506">
    <property type="term" value="F:iron ion binding"/>
    <property type="evidence" value="ECO:0007669"/>
    <property type="project" value="UniProtKB-UniRule"/>
</dbReference>
<dbReference type="GO" id="GO:0042128">
    <property type="term" value="P:nitrate assimilation"/>
    <property type="evidence" value="ECO:0007669"/>
    <property type="project" value="UniProtKB-UniRule"/>
</dbReference>
<feature type="binding site" description="covalent" evidence="15">
    <location>
        <position position="210"/>
    </location>
    <ligand>
        <name>heme c</name>
        <dbReference type="ChEBI" id="CHEBI:61717"/>
        <label>3</label>
    </ligand>
</feature>
<dbReference type="EC" id="1.7.2.2" evidence="15"/>
<keyword evidence="6 15" id="KW-0479">Metal-binding</keyword>
<dbReference type="GO" id="GO:0020037">
    <property type="term" value="F:heme binding"/>
    <property type="evidence" value="ECO:0007669"/>
    <property type="project" value="InterPro"/>
</dbReference>
<dbReference type="Gene3D" id="1.10.1130.10">
    <property type="entry name" value="Flavocytochrome C3, Chain A"/>
    <property type="match status" value="1"/>
</dbReference>
<evidence type="ECO:0000256" key="4">
    <source>
        <dbReference type="ARBA" id="ARBA00022448"/>
    </source>
</evidence>
<feature type="binding site" description="axial binding residue" evidence="15">
    <location>
        <position position="317"/>
    </location>
    <ligand>
        <name>heme c</name>
        <dbReference type="ChEBI" id="CHEBI:61717"/>
        <label>5</label>
    </ligand>
    <ligandPart>
        <name>Fe</name>
        <dbReference type="ChEBI" id="CHEBI:18248"/>
    </ligandPart>
</feature>
<comment type="subcellular location">
    <subcellularLocation>
        <location evidence="1 15">Periplasm</location>
    </subcellularLocation>
</comment>
<dbReference type="PANTHER" id="PTHR30633">
    <property type="entry name" value="CYTOCHROME C-552 RESPIRATORY NITRITE REDUCTASE"/>
    <property type="match status" value="1"/>
</dbReference>
<sequence precursor="true">MSNWTRNTAAVAALLSAIFLSTGVQAASEEAEKAHIEARNSTYAKEHVDQYLTWEATKESEDIEDALEGDPNMVILWAGYGFAKDYNKARGHFYALDDVRNTLRTGSPQDENSGPMPMACWSCKSPDVARVINERGEDGYFEGKWARLGSEISNTIGCADCHNTNSEDFKQGKPALALSRPYAERAMEAIGKKFEDQSRLDQQAQVCGQCHVEYYFQKESHNAVKFPWDLGTGVDEMEIYFDNLGFADWTHGLSKAPMIKAQHPEYETWRDGIHGKNDVTCIDCHMPKVQNEDGVVFTDHKIGNPFDRFEDTCAQCHTQDKATLQGIVSTRKAQVLEMKLRAEKQIVAAHFEAKAAWDAGATEEEMKPILTDIRHAQWRWDYAIASHGVHMHAPEVALRVLGTAIDKASDARTQVVRLLATKGITEPVEIPDISTKLKAQQALGMDMEAMEAEKEDFLQNVIPKWEEEAKVREASYDK</sequence>
<feature type="binding site" description="axial binding residue" evidence="15">
    <location>
        <position position="211"/>
    </location>
    <ligand>
        <name>heme c</name>
        <dbReference type="ChEBI" id="CHEBI:61717"/>
        <label>3</label>
    </ligand>
    <ligandPart>
        <name>Fe</name>
        <dbReference type="ChEBI" id="CHEBI:18248"/>
    </ligandPart>
</feature>
<evidence type="ECO:0000256" key="7">
    <source>
        <dbReference type="ARBA" id="ARBA00022729"/>
    </source>
</evidence>
<feature type="signal peptide" evidence="15">
    <location>
        <begin position="1"/>
        <end position="26"/>
    </location>
</feature>
<dbReference type="GO" id="GO:0019645">
    <property type="term" value="P:anaerobic electron transport chain"/>
    <property type="evidence" value="ECO:0007669"/>
    <property type="project" value="TreeGrafter"/>
</dbReference>
<evidence type="ECO:0000256" key="1">
    <source>
        <dbReference type="ARBA" id="ARBA00004418"/>
    </source>
</evidence>
<feature type="binding site" description="axial binding residue" evidence="15">
    <location>
        <position position="92"/>
    </location>
    <ligand>
        <name>heme c</name>
        <dbReference type="ChEBI" id="CHEBI:61717"/>
        <label>3</label>
    </ligand>
    <ligandPart>
        <name>Fe</name>
        <dbReference type="ChEBI" id="CHEBI:18248"/>
    </ligandPart>
</feature>
<comment type="cofactor">
    <cofactor evidence="15">
        <name>heme c</name>
        <dbReference type="ChEBI" id="CHEBI:61717"/>
    </cofactor>
    <text evidence="15">Binds 5 heme c groups covalently per monomer.</text>
</comment>
<evidence type="ECO:0000256" key="15">
    <source>
        <dbReference type="HAMAP-Rule" id="MF_01182"/>
    </source>
</evidence>
<keyword evidence="17" id="KW-1185">Reference proteome</keyword>
<gene>
    <name evidence="15 16" type="primary">nrfA</name>
    <name evidence="16" type="ORF">C9I98_18900</name>
</gene>
<evidence type="ECO:0000313" key="16">
    <source>
        <dbReference type="EMBL" id="PSW17594.1"/>
    </source>
</evidence>
<feature type="binding site" description="covalent" evidence="15">
    <location>
        <position position="158"/>
    </location>
    <ligand>
        <name>heme c</name>
        <dbReference type="ChEBI" id="CHEBI:61717"/>
        <label>2</label>
    </ligand>
</feature>
<evidence type="ECO:0000313" key="17">
    <source>
        <dbReference type="Proteomes" id="UP000241771"/>
    </source>
</evidence>
<dbReference type="GO" id="GO:0042279">
    <property type="term" value="F:nitrite reductase (cytochrome, ammonia-forming) activity"/>
    <property type="evidence" value="ECO:0007669"/>
    <property type="project" value="UniProtKB-UniRule"/>
</dbReference>
<evidence type="ECO:0000256" key="6">
    <source>
        <dbReference type="ARBA" id="ARBA00022723"/>
    </source>
</evidence>
<dbReference type="EMBL" id="PYMA01000014">
    <property type="protein sequence ID" value="PSW17594.1"/>
    <property type="molecule type" value="Genomic_DNA"/>
</dbReference>
<name>A0A2T3NNM7_9GAMM</name>
<dbReference type="UniPathway" id="UPA00653"/>
<feature type="chain" id="PRO_5015790980" description="Cytochrome c-552" evidence="15">
    <location>
        <begin position="27"/>
        <end position="478"/>
    </location>
</feature>
<feature type="binding site" description="covalent" evidence="15">
    <location>
        <position position="281"/>
    </location>
    <ligand>
        <name>heme c</name>
        <dbReference type="ChEBI" id="CHEBI:61717"/>
        <label>4</label>
    </ligand>
</feature>
<dbReference type="GO" id="GO:0030288">
    <property type="term" value="C:outer membrane-bounded periplasmic space"/>
    <property type="evidence" value="ECO:0007669"/>
    <property type="project" value="TreeGrafter"/>
</dbReference>
<dbReference type="FunFam" id="1.20.140.10:FF:000014">
    <property type="entry name" value="Cytochrome c-552"/>
    <property type="match status" value="1"/>
</dbReference>
<evidence type="ECO:0000256" key="14">
    <source>
        <dbReference type="ARBA" id="ARBA00058745"/>
    </source>
</evidence>
<feature type="binding site" description="axial binding residue" evidence="15">
    <location>
        <position position="392"/>
    </location>
    <ligand>
        <name>heme c</name>
        <dbReference type="ChEBI" id="CHEBI:61717"/>
        <label>4</label>
    </ligand>
    <ligandPart>
        <name>Fe</name>
        <dbReference type="ChEBI" id="CHEBI:18248"/>
    </ligandPart>
</feature>
<feature type="binding site" description="covalent" evidence="15">
    <location>
        <position position="207"/>
    </location>
    <ligand>
        <name>heme c</name>
        <dbReference type="ChEBI" id="CHEBI:61717"/>
        <label>3</label>
    </ligand>
</feature>